<proteinExistence type="predicted"/>
<organism evidence="1 2">
    <name type="scientific">Asticcacaulis endophyticus</name>
    <dbReference type="NCBI Taxonomy" id="1395890"/>
    <lineage>
        <taxon>Bacteria</taxon>
        <taxon>Pseudomonadati</taxon>
        <taxon>Pseudomonadota</taxon>
        <taxon>Alphaproteobacteria</taxon>
        <taxon>Caulobacterales</taxon>
        <taxon>Caulobacteraceae</taxon>
        <taxon>Asticcacaulis</taxon>
    </lineage>
</organism>
<evidence type="ECO:0000313" key="1">
    <source>
        <dbReference type="EMBL" id="GGZ44393.1"/>
    </source>
</evidence>
<dbReference type="EMBL" id="BMZB01000007">
    <property type="protein sequence ID" value="GGZ44393.1"/>
    <property type="molecule type" value="Genomic_DNA"/>
</dbReference>
<accession>A0A918QEK3</accession>
<dbReference type="Proteomes" id="UP000662572">
    <property type="component" value="Unassembled WGS sequence"/>
</dbReference>
<sequence length="86" mass="9539">MGCMETVVWEVGKVFETKSKIISSEFGCAGEMVRHRAGVVFPFFNKSEYSEQPKVEFSCDSAKLTGEAIVSQVRHFFATPLAVRSA</sequence>
<reference evidence="1" key="2">
    <citation type="submission" date="2020-09" db="EMBL/GenBank/DDBJ databases">
        <authorList>
            <person name="Sun Q."/>
            <person name="Kim S."/>
        </authorList>
    </citation>
    <scope>NUCLEOTIDE SEQUENCE</scope>
    <source>
        <strain evidence="1">KCTC 32296</strain>
    </source>
</reference>
<comment type="caution">
    <text evidence="1">The sequence shown here is derived from an EMBL/GenBank/DDBJ whole genome shotgun (WGS) entry which is preliminary data.</text>
</comment>
<keyword evidence="2" id="KW-1185">Reference proteome</keyword>
<dbReference type="AlphaFoldDB" id="A0A918QEK3"/>
<gene>
    <name evidence="1" type="ORF">GCM10011273_33920</name>
</gene>
<reference evidence="1" key="1">
    <citation type="journal article" date="2014" name="Int. J. Syst. Evol. Microbiol.">
        <title>Complete genome sequence of Corynebacterium casei LMG S-19264T (=DSM 44701T), isolated from a smear-ripened cheese.</title>
        <authorList>
            <consortium name="US DOE Joint Genome Institute (JGI-PGF)"/>
            <person name="Walter F."/>
            <person name="Albersmeier A."/>
            <person name="Kalinowski J."/>
            <person name="Ruckert C."/>
        </authorList>
    </citation>
    <scope>NUCLEOTIDE SEQUENCE</scope>
    <source>
        <strain evidence="1">KCTC 32296</strain>
    </source>
</reference>
<evidence type="ECO:0000313" key="2">
    <source>
        <dbReference type="Proteomes" id="UP000662572"/>
    </source>
</evidence>
<protein>
    <submittedName>
        <fullName evidence="1">Uncharacterized protein</fullName>
    </submittedName>
</protein>
<name>A0A918QEK3_9CAUL</name>